<dbReference type="InterPro" id="IPR001005">
    <property type="entry name" value="SANT/Myb"/>
</dbReference>
<dbReference type="Proteomes" id="UP001190700">
    <property type="component" value="Unassembled WGS sequence"/>
</dbReference>
<feature type="region of interest" description="Disordered" evidence="3">
    <location>
        <begin position="207"/>
        <end position="315"/>
    </location>
</feature>
<dbReference type="GO" id="GO:0007389">
    <property type="term" value="P:pattern specification process"/>
    <property type="evidence" value="ECO:0007669"/>
    <property type="project" value="TreeGrafter"/>
</dbReference>
<dbReference type="Gene3D" id="1.20.58.1880">
    <property type="match status" value="1"/>
</dbReference>
<organism evidence="5 6">
    <name type="scientific">Cymbomonas tetramitiformis</name>
    <dbReference type="NCBI Taxonomy" id="36881"/>
    <lineage>
        <taxon>Eukaryota</taxon>
        <taxon>Viridiplantae</taxon>
        <taxon>Chlorophyta</taxon>
        <taxon>Pyramimonadophyceae</taxon>
        <taxon>Pyramimonadales</taxon>
        <taxon>Pyramimonadaceae</taxon>
        <taxon>Cymbomonas</taxon>
    </lineage>
</organism>
<gene>
    <name evidence="5" type="ORF">CYMTET_26248</name>
</gene>
<evidence type="ECO:0000313" key="6">
    <source>
        <dbReference type="Proteomes" id="UP001190700"/>
    </source>
</evidence>
<accession>A0AAE0FSX7</accession>
<dbReference type="AlphaFoldDB" id="A0AAE0FSX7"/>
<feature type="domain" description="Myb-like" evidence="4">
    <location>
        <begin position="105"/>
        <end position="153"/>
    </location>
</feature>
<dbReference type="GO" id="GO:0005634">
    <property type="term" value="C:nucleus"/>
    <property type="evidence" value="ECO:0007669"/>
    <property type="project" value="TreeGrafter"/>
</dbReference>
<comment type="caution">
    <text evidence="5">The sequence shown here is derived from an EMBL/GenBank/DDBJ whole genome shotgun (WGS) entry which is preliminary data.</text>
</comment>
<sequence length="406" mass="43899">MSQVANRPAGGDPEAATPPSRTNEFETPHISPATQSASMDGEWVDPTDFKAGALYEGLTESPPCMTAALRCEATVIPNEKAVETAPSSVVASETPAGDKWKKKEPQDKWTRKEEASFFEELKVHGNDFTKITKRVQSKNHNQVRFYYVRLLNKINKVLQPLEISVDGTNNDEVHAAMLSWNIRSAQRPMKQKVLALGLKKDLEQHRRRAAKKAAEEQELEATQECSATASGDGDYSTLVLEPISPPSKASMMEASPHTTVSAAPVPLSDVNPNKEQHPNGRACSEHPRDSATSTPGEAHAASGPGRALSAAQTGSDAPPRLLLQLVPLDQATRSMIARAGHNPNLELTIGPKKKVRSVLKHMREKWASAETPAVSIAAHICTDAGVAACSTSRSARSAAWLMRCAR</sequence>
<dbReference type="EMBL" id="LGRX02014185">
    <property type="protein sequence ID" value="KAK3265043.1"/>
    <property type="molecule type" value="Genomic_DNA"/>
</dbReference>
<dbReference type="PANTHER" id="PTHR21677">
    <property type="entry name" value="CRAMPED PROTEIN"/>
    <property type="match status" value="1"/>
</dbReference>
<protein>
    <submittedName>
        <fullName evidence="5">TSL-kinase interacting protein</fullName>
    </submittedName>
</protein>
<dbReference type="SMART" id="SM00717">
    <property type="entry name" value="SANT"/>
    <property type="match status" value="1"/>
</dbReference>
<dbReference type="CDD" id="cd00167">
    <property type="entry name" value="SANT"/>
    <property type="match status" value="1"/>
</dbReference>
<dbReference type="GO" id="GO:0003682">
    <property type="term" value="F:chromatin binding"/>
    <property type="evidence" value="ECO:0007669"/>
    <property type="project" value="InterPro"/>
</dbReference>
<feature type="compositionally biased region" description="Basic and acidic residues" evidence="3">
    <location>
        <begin position="96"/>
        <end position="107"/>
    </location>
</feature>
<dbReference type="SUPFAM" id="SSF46689">
    <property type="entry name" value="Homeodomain-like"/>
    <property type="match status" value="1"/>
</dbReference>
<feature type="compositionally biased region" description="Basic and acidic residues" evidence="3">
    <location>
        <begin position="272"/>
        <end position="289"/>
    </location>
</feature>
<feature type="non-terminal residue" evidence="5">
    <location>
        <position position="406"/>
    </location>
</feature>
<name>A0AAE0FSX7_9CHLO</name>
<evidence type="ECO:0000259" key="4">
    <source>
        <dbReference type="SMART" id="SM00717"/>
    </source>
</evidence>
<feature type="region of interest" description="Disordered" evidence="3">
    <location>
        <begin position="1"/>
        <end position="44"/>
    </location>
</feature>
<reference evidence="5 6" key="1">
    <citation type="journal article" date="2015" name="Genome Biol. Evol.">
        <title>Comparative Genomics of a Bacterivorous Green Alga Reveals Evolutionary Causalities and Consequences of Phago-Mixotrophic Mode of Nutrition.</title>
        <authorList>
            <person name="Burns J.A."/>
            <person name="Paasch A."/>
            <person name="Narechania A."/>
            <person name="Kim E."/>
        </authorList>
    </citation>
    <scope>NUCLEOTIDE SEQUENCE [LARGE SCALE GENOMIC DNA]</scope>
    <source>
        <strain evidence="5 6">PLY_AMNH</strain>
    </source>
</reference>
<dbReference type="Pfam" id="PF00249">
    <property type="entry name" value="Myb_DNA-binding"/>
    <property type="match status" value="1"/>
</dbReference>
<proteinExistence type="predicted"/>
<dbReference type="GO" id="GO:0003677">
    <property type="term" value="F:DNA binding"/>
    <property type="evidence" value="ECO:0007669"/>
    <property type="project" value="UniProtKB-KW"/>
</dbReference>
<evidence type="ECO:0000313" key="5">
    <source>
        <dbReference type="EMBL" id="KAK3265043.1"/>
    </source>
</evidence>
<dbReference type="PANTHER" id="PTHR21677:SF1">
    <property type="entry name" value="PROTEIN CRAMPED-LIKE"/>
    <property type="match status" value="1"/>
</dbReference>
<keyword evidence="1" id="KW-0238">DNA-binding</keyword>
<evidence type="ECO:0000256" key="3">
    <source>
        <dbReference type="SAM" id="MobiDB-lite"/>
    </source>
</evidence>
<keyword evidence="6" id="KW-1185">Reference proteome</keyword>
<dbReference type="InterPro" id="IPR009057">
    <property type="entry name" value="Homeodomain-like_sf"/>
</dbReference>
<evidence type="ECO:0000256" key="1">
    <source>
        <dbReference type="ARBA" id="ARBA00023125"/>
    </source>
</evidence>
<evidence type="ECO:0000256" key="2">
    <source>
        <dbReference type="ARBA" id="ARBA00023242"/>
    </source>
</evidence>
<keyword evidence="2" id="KW-0539">Nucleus</keyword>
<feature type="region of interest" description="Disordered" evidence="3">
    <location>
        <begin position="86"/>
        <end position="107"/>
    </location>
</feature>
<dbReference type="InterPro" id="IPR055315">
    <property type="entry name" value="Cramped-like"/>
</dbReference>